<name>A0ABN7UK15_GIGMA</name>
<keyword evidence="2" id="KW-1185">Reference proteome</keyword>
<dbReference type="EMBL" id="CAJVQB010003319">
    <property type="protein sequence ID" value="CAG8604730.1"/>
    <property type="molecule type" value="Genomic_DNA"/>
</dbReference>
<comment type="caution">
    <text evidence="1">The sequence shown here is derived from an EMBL/GenBank/DDBJ whole genome shotgun (WGS) entry which is preliminary data.</text>
</comment>
<proteinExistence type="predicted"/>
<evidence type="ECO:0000313" key="2">
    <source>
        <dbReference type="Proteomes" id="UP000789901"/>
    </source>
</evidence>
<gene>
    <name evidence="1" type="ORF">GMARGA_LOCUS7060</name>
</gene>
<reference evidence="1 2" key="1">
    <citation type="submission" date="2021-06" db="EMBL/GenBank/DDBJ databases">
        <authorList>
            <person name="Kallberg Y."/>
            <person name="Tangrot J."/>
            <person name="Rosling A."/>
        </authorList>
    </citation>
    <scope>NUCLEOTIDE SEQUENCE [LARGE SCALE GENOMIC DNA]</scope>
    <source>
        <strain evidence="1 2">120-4 pot B 10/14</strain>
    </source>
</reference>
<sequence>MDQSQNQTHQPRNNTDQLQRLNNITLNTDMLSLRPRDTTNPSDAFDGVQQFIDLFSGFSFTGAREVETPQPQITQFSTQLISEEKRYKDASIVF</sequence>
<dbReference type="Proteomes" id="UP000789901">
    <property type="component" value="Unassembled WGS sequence"/>
</dbReference>
<accession>A0ABN7UK15</accession>
<protein>
    <submittedName>
        <fullName evidence="1">5360_t:CDS:1</fullName>
    </submittedName>
</protein>
<evidence type="ECO:0000313" key="1">
    <source>
        <dbReference type="EMBL" id="CAG8604730.1"/>
    </source>
</evidence>
<organism evidence="1 2">
    <name type="scientific">Gigaspora margarita</name>
    <dbReference type="NCBI Taxonomy" id="4874"/>
    <lineage>
        <taxon>Eukaryota</taxon>
        <taxon>Fungi</taxon>
        <taxon>Fungi incertae sedis</taxon>
        <taxon>Mucoromycota</taxon>
        <taxon>Glomeromycotina</taxon>
        <taxon>Glomeromycetes</taxon>
        <taxon>Diversisporales</taxon>
        <taxon>Gigasporaceae</taxon>
        <taxon>Gigaspora</taxon>
    </lineage>
</organism>